<dbReference type="OrthoDB" id="1997677at2"/>
<organism evidence="4 5">
    <name type="scientific">Paracoccus jeotgali</name>
    <dbReference type="NCBI Taxonomy" id="2065379"/>
    <lineage>
        <taxon>Bacteria</taxon>
        <taxon>Pseudomonadati</taxon>
        <taxon>Pseudomonadota</taxon>
        <taxon>Alphaproteobacteria</taxon>
        <taxon>Rhodobacterales</taxon>
        <taxon>Paracoccaceae</taxon>
        <taxon>Paracoccus</taxon>
    </lineage>
</organism>
<evidence type="ECO:0000256" key="2">
    <source>
        <dbReference type="ARBA" id="ARBA00022692"/>
    </source>
</evidence>
<keyword evidence="3" id="KW-0472">Membrane</keyword>
<proteinExistence type="predicted"/>
<evidence type="ECO:0000256" key="1">
    <source>
        <dbReference type="ARBA" id="ARBA00004167"/>
    </source>
</evidence>
<dbReference type="GO" id="GO:0005737">
    <property type="term" value="C:cytoplasm"/>
    <property type="evidence" value="ECO:0007669"/>
    <property type="project" value="TreeGrafter"/>
</dbReference>
<gene>
    <name evidence="4" type="ORF">CYR75_13880</name>
</gene>
<evidence type="ECO:0000313" key="4">
    <source>
        <dbReference type="EMBL" id="AUM75243.1"/>
    </source>
</evidence>
<dbReference type="GO" id="GO:0016757">
    <property type="term" value="F:glycosyltransferase activity"/>
    <property type="evidence" value="ECO:0007669"/>
    <property type="project" value="TreeGrafter"/>
</dbReference>
<reference evidence="5" key="1">
    <citation type="submission" date="2017-12" db="EMBL/GenBank/DDBJ databases">
        <title>Genomic analysis of Paracoccus sp. CBA4604.</title>
        <authorList>
            <person name="Roh S.W."/>
            <person name="Kim J.Y."/>
            <person name="Kim J.S."/>
        </authorList>
    </citation>
    <scope>NUCLEOTIDE SEQUENCE [LARGE SCALE GENOMIC DNA]</scope>
    <source>
        <strain evidence="5">CBA4604</strain>
    </source>
</reference>
<keyword evidence="5" id="KW-1185">Reference proteome</keyword>
<keyword evidence="2" id="KW-0812">Transmembrane</keyword>
<sequence length="353" mass="39005">MAEAAPNRVLSVTTQRNEGPYLLEWLAWHRLLGVTDFLVFSNDCEDGSDRLLDLLAGHGVVTHLPNRPPEGRSVQWSALDQAWRHPARKAADWMLISDLDEFPVIHTGAGRIADLLAALPDGAEAVALGWRLFGANGIAQISDAPVTAQFTRSAPPEMIHPIAGTFFKSLFRPASFARPGVHRPRHRKDSAPLWVDGSGRTLPPLVAANDKRLSLLGVTDSRNLAEMHHYSLRSAQSFLIKSERGLPNRADKPVDLGYWVARNFNTQQNTAALRLQPALQDEMAALKALPGVAEAHDQTLHWHQHRADRICRSSAGYDLFCKLLLAADSAVPTMQRQRQLLVMFQAIKADVTS</sequence>
<dbReference type="GO" id="GO:0016020">
    <property type="term" value="C:membrane"/>
    <property type="evidence" value="ECO:0007669"/>
    <property type="project" value="UniProtKB-SubCell"/>
</dbReference>
<dbReference type="PANTHER" id="PTHR21461:SF69">
    <property type="entry name" value="GLYCOSYLTRANSFERASE FAMILY 92 PROTEIN"/>
    <property type="match status" value="1"/>
</dbReference>
<dbReference type="AlphaFoldDB" id="A0A2K9MHY6"/>
<name>A0A2K9MHY6_9RHOB</name>
<dbReference type="RefSeq" id="WP_101500587.1">
    <property type="nucleotide sequence ID" value="NZ_CP025583.1"/>
</dbReference>
<evidence type="ECO:0000256" key="3">
    <source>
        <dbReference type="ARBA" id="ARBA00022989"/>
    </source>
</evidence>
<dbReference type="EMBL" id="CP025583">
    <property type="protein sequence ID" value="AUM75243.1"/>
    <property type="molecule type" value="Genomic_DNA"/>
</dbReference>
<dbReference type="Proteomes" id="UP000234882">
    <property type="component" value="Chromosome"/>
</dbReference>
<keyword evidence="4" id="KW-0808">Transferase</keyword>
<dbReference type="PANTHER" id="PTHR21461">
    <property type="entry name" value="GLYCOSYLTRANSFERASE FAMILY 92 PROTEIN"/>
    <property type="match status" value="1"/>
</dbReference>
<dbReference type="KEGG" id="paru:CYR75_13880"/>
<evidence type="ECO:0000313" key="5">
    <source>
        <dbReference type="Proteomes" id="UP000234882"/>
    </source>
</evidence>
<comment type="subcellular location">
    <subcellularLocation>
        <location evidence="1">Membrane</location>
        <topology evidence="1">Single-pass membrane protein</topology>
    </subcellularLocation>
</comment>
<dbReference type="Pfam" id="PF13704">
    <property type="entry name" value="Glyco_tranf_2_4"/>
    <property type="match status" value="1"/>
</dbReference>
<keyword evidence="3" id="KW-1133">Transmembrane helix</keyword>
<protein>
    <submittedName>
        <fullName evidence="4">Glycosyltransferase family 2 protein</fullName>
    </submittedName>
</protein>
<accession>A0A2K9MHY6</accession>